<evidence type="ECO:0000259" key="9">
    <source>
        <dbReference type="Pfam" id="PF02224"/>
    </source>
</evidence>
<evidence type="ECO:0000256" key="7">
    <source>
        <dbReference type="ARBA" id="ARBA00048478"/>
    </source>
</evidence>
<proteinExistence type="inferred from homology"/>
<organism evidence="10 11">
    <name type="scientific">Acetohalobium arabaticum (strain ATCC 49924 / DSM 5501 / Z-7288)</name>
    <dbReference type="NCBI Taxonomy" id="574087"/>
    <lineage>
        <taxon>Bacteria</taxon>
        <taxon>Bacillati</taxon>
        <taxon>Bacillota</taxon>
        <taxon>Clostridia</taxon>
        <taxon>Halanaerobiales</taxon>
        <taxon>Halobacteroidaceae</taxon>
        <taxon>Acetohalobium</taxon>
    </lineage>
</organism>
<evidence type="ECO:0000256" key="4">
    <source>
        <dbReference type="ARBA" id="ARBA00022777"/>
    </source>
</evidence>
<name>D9QPW7_ACEAZ</name>
<dbReference type="GO" id="GO:0036431">
    <property type="term" value="F:dCMP kinase activity"/>
    <property type="evidence" value="ECO:0007669"/>
    <property type="project" value="InterPro"/>
</dbReference>
<dbReference type="GO" id="GO:0005829">
    <property type="term" value="C:cytosol"/>
    <property type="evidence" value="ECO:0007669"/>
    <property type="project" value="TreeGrafter"/>
</dbReference>
<dbReference type="eggNOG" id="COG0283">
    <property type="taxonomic scope" value="Bacteria"/>
</dbReference>
<keyword evidence="11" id="KW-1185">Reference proteome</keyword>
<comment type="catalytic activity">
    <reaction evidence="6 8">
        <text>dCMP + ATP = dCDP + ADP</text>
        <dbReference type="Rhea" id="RHEA:25094"/>
        <dbReference type="ChEBI" id="CHEBI:30616"/>
        <dbReference type="ChEBI" id="CHEBI:57566"/>
        <dbReference type="ChEBI" id="CHEBI:58593"/>
        <dbReference type="ChEBI" id="CHEBI:456216"/>
        <dbReference type="EC" id="2.7.4.25"/>
    </reaction>
</comment>
<evidence type="ECO:0000256" key="6">
    <source>
        <dbReference type="ARBA" id="ARBA00047615"/>
    </source>
</evidence>
<dbReference type="EC" id="2.7.4.25" evidence="8"/>
<evidence type="ECO:0000256" key="3">
    <source>
        <dbReference type="ARBA" id="ARBA00022741"/>
    </source>
</evidence>
<dbReference type="Pfam" id="PF02224">
    <property type="entry name" value="Cytidylate_kin"/>
    <property type="match status" value="1"/>
</dbReference>
<dbReference type="SUPFAM" id="SSF52540">
    <property type="entry name" value="P-loop containing nucleoside triphosphate hydrolases"/>
    <property type="match status" value="1"/>
</dbReference>
<evidence type="ECO:0000313" key="10">
    <source>
        <dbReference type="EMBL" id="ADL12558.1"/>
    </source>
</evidence>
<evidence type="ECO:0000256" key="1">
    <source>
        <dbReference type="ARBA" id="ARBA00009427"/>
    </source>
</evidence>
<dbReference type="GO" id="GO:0015949">
    <property type="term" value="P:nucleobase-containing small molecule interconversion"/>
    <property type="evidence" value="ECO:0007669"/>
    <property type="project" value="TreeGrafter"/>
</dbReference>
<dbReference type="PANTHER" id="PTHR21299">
    <property type="entry name" value="CYTIDYLATE KINASE/PANTOATE-BETA-ALANINE LIGASE"/>
    <property type="match status" value="1"/>
</dbReference>
<dbReference type="OrthoDB" id="9807434at2"/>
<dbReference type="EMBL" id="CP002105">
    <property type="protein sequence ID" value="ADL12558.1"/>
    <property type="molecule type" value="Genomic_DNA"/>
</dbReference>
<dbReference type="RefSeq" id="WP_013278004.1">
    <property type="nucleotide sequence ID" value="NC_014378.1"/>
</dbReference>
<dbReference type="InterPro" id="IPR003136">
    <property type="entry name" value="Cytidylate_kin"/>
</dbReference>
<evidence type="ECO:0000313" key="11">
    <source>
        <dbReference type="Proteomes" id="UP000001661"/>
    </source>
</evidence>
<dbReference type="InterPro" id="IPR011994">
    <property type="entry name" value="Cytidylate_kinase_dom"/>
</dbReference>
<comment type="similarity">
    <text evidence="1 8">Belongs to the cytidylate kinase family. Type 1 subfamily.</text>
</comment>
<comment type="subcellular location">
    <subcellularLocation>
        <location evidence="8">Cytoplasm</location>
    </subcellularLocation>
</comment>
<keyword evidence="4 8" id="KW-0418">Kinase</keyword>
<dbReference type="KEGG" id="aar:Acear_1032"/>
<evidence type="ECO:0000256" key="2">
    <source>
        <dbReference type="ARBA" id="ARBA00022679"/>
    </source>
</evidence>
<keyword evidence="3 8" id="KW-0547">Nucleotide-binding</keyword>
<comment type="catalytic activity">
    <reaction evidence="7 8">
        <text>CMP + ATP = CDP + ADP</text>
        <dbReference type="Rhea" id="RHEA:11600"/>
        <dbReference type="ChEBI" id="CHEBI:30616"/>
        <dbReference type="ChEBI" id="CHEBI:58069"/>
        <dbReference type="ChEBI" id="CHEBI:60377"/>
        <dbReference type="ChEBI" id="CHEBI:456216"/>
        <dbReference type="EC" id="2.7.4.25"/>
    </reaction>
</comment>
<dbReference type="AlphaFoldDB" id="D9QPW7"/>
<dbReference type="STRING" id="574087.Acear_1032"/>
<sequence>MQSDIVITIDGPAGAGKSTVAKRVAEQLGIIYIDTGAMYRALTLKALREDIDLNNEDELAHLAHRTEIELEKIDGEDKVLLDEEDVTEEIRSQKVSNYVSVVAKVSSVREELVNLQQEMASNKGVIMDGRDIGTVVLPDADLKIFLTASVEERARRRYEELKEKGKDVEFDELKDEILRRDRLDQERKVAPLKKAEDAIELDSTNLTVEEVLRQVIKLCQEEL</sequence>
<dbReference type="HAMAP" id="MF_00238">
    <property type="entry name" value="Cytidyl_kinase_type1"/>
    <property type="match status" value="1"/>
</dbReference>
<evidence type="ECO:0000256" key="5">
    <source>
        <dbReference type="ARBA" id="ARBA00022840"/>
    </source>
</evidence>
<dbReference type="Gene3D" id="3.40.50.300">
    <property type="entry name" value="P-loop containing nucleotide triphosphate hydrolases"/>
    <property type="match status" value="1"/>
</dbReference>
<dbReference type="PANTHER" id="PTHR21299:SF2">
    <property type="entry name" value="CYTIDYLATE KINASE"/>
    <property type="match status" value="1"/>
</dbReference>
<keyword evidence="2 8" id="KW-0808">Transferase</keyword>
<keyword evidence="8" id="KW-0963">Cytoplasm</keyword>
<dbReference type="GO" id="GO:0006220">
    <property type="term" value="P:pyrimidine nucleotide metabolic process"/>
    <property type="evidence" value="ECO:0007669"/>
    <property type="project" value="UniProtKB-UniRule"/>
</dbReference>
<dbReference type="Proteomes" id="UP000001661">
    <property type="component" value="Chromosome"/>
</dbReference>
<reference evidence="10 11" key="1">
    <citation type="journal article" date="2010" name="Stand. Genomic Sci.">
        <title>Complete genome sequence of Acetohalobium arabaticum type strain (Z-7288).</title>
        <authorList>
            <person name="Sikorski J."/>
            <person name="Lapidus A."/>
            <person name="Chertkov O."/>
            <person name="Lucas S."/>
            <person name="Copeland A."/>
            <person name="Glavina Del Rio T."/>
            <person name="Nolan M."/>
            <person name="Tice H."/>
            <person name="Cheng J.F."/>
            <person name="Han C."/>
            <person name="Brambilla E."/>
            <person name="Pitluck S."/>
            <person name="Liolios K."/>
            <person name="Ivanova N."/>
            <person name="Mavromatis K."/>
            <person name="Mikhailova N."/>
            <person name="Pati A."/>
            <person name="Bruce D."/>
            <person name="Detter C."/>
            <person name="Tapia R."/>
            <person name="Goodwin L."/>
            <person name="Chen A."/>
            <person name="Palaniappan K."/>
            <person name="Land M."/>
            <person name="Hauser L."/>
            <person name="Chang Y.J."/>
            <person name="Jeffries C.D."/>
            <person name="Rohde M."/>
            <person name="Goker M."/>
            <person name="Spring S."/>
            <person name="Woyke T."/>
            <person name="Bristow J."/>
            <person name="Eisen J.A."/>
            <person name="Markowitz V."/>
            <person name="Hugenholtz P."/>
            <person name="Kyrpides N.C."/>
            <person name="Klenk H.P."/>
        </authorList>
    </citation>
    <scope>NUCLEOTIDE SEQUENCE [LARGE SCALE GENOMIC DNA]</scope>
    <source>
        <strain evidence="11">ATCC 49924 / DSM 5501 / Z-7288</strain>
    </source>
</reference>
<dbReference type="CDD" id="cd02020">
    <property type="entry name" value="CMPK"/>
    <property type="match status" value="1"/>
</dbReference>
<dbReference type="NCBIfam" id="TIGR00017">
    <property type="entry name" value="cmk"/>
    <property type="match status" value="1"/>
</dbReference>
<dbReference type="GO" id="GO:0005524">
    <property type="term" value="F:ATP binding"/>
    <property type="evidence" value="ECO:0007669"/>
    <property type="project" value="UniProtKB-UniRule"/>
</dbReference>
<evidence type="ECO:0000256" key="8">
    <source>
        <dbReference type="HAMAP-Rule" id="MF_00238"/>
    </source>
</evidence>
<dbReference type="HOGENOM" id="CLU_079959_0_2_9"/>
<dbReference type="InterPro" id="IPR027417">
    <property type="entry name" value="P-loop_NTPase"/>
</dbReference>
<feature type="domain" description="Cytidylate kinase" evidence="9">
    <location>
        <begin position="7"/>
        <end position="220"/>
    </location>
</feature>
<keyword evidence="5 8" id="KW-0067">ATP-binding</keyword>
<feature type="binding site" evidence="8">
    <location>
        <begin position="11"/>
        <end position="19"/>
    </location>
    <ligand>
        <name>ATP</name>
        <dbReference type="ChEBI" id="CHEBI:30616"/>
    </ligand>
</feature>
<protein>
    <recommendedName>
        <fullName evidence="8">Cytidylate kinase</fullName>
        <shortName evidence="8">CK</shortName>
        <ecNumber evidence="8">2.7.4.25</ecNumber>
    </recommendedName>
    <alternativeName>
        <fullName evidence="8">Cytidine monophosphate kinase</fullName>
        <shortName evidence="8">CMP kinase</shortName>
    </alternativeName>
</protein>
<gene>
    <name evidence="8" type="primary">cmk</name>
    <name evidence="10" type="ordered locus">Acear_1032</name>
</gene>
<dbReference type="GO" id="GO:0036430">
    <property type="term" value="F:CMP kinase activity"/>
    <property type="evidence" value="ECO:0007669"/>
    <property type="project" value="RHEA"/>
</dbReference>
<accession>D9QPW7</accession>